<dbReference type="Proteomes" id="UP000217545">
    <property type="component" value="Chromosome"/>
</dbReference>
<gene>
    <name evidence="2" type="ORF">PhaeoP63_01952</name>
</gene>
<protein>
    <submittedName>
        <fullName evidence="2">Uncharacterized protein</fullName>
    </submittedName>
</protein>
<dbReference type="EMBL" id="CP010784">
    <property type="protein sequence ID" value="ATF06024.1"/>
    <property type="molecule type" value="Genomic_DNA"/>
</dbReference>
<reference evidence="2 3" key="1">
    <citation type="journal article" date="2017" name="Front. Microbiol.">
        <title>Phaeobacter piscinae sp. nov., a species of the Roseobacter group and potential aquaculture probiont.</title>
        <authorList>
            <person name="Sonnenschein E.C."/>
            <person name="Phippen C.B.W."/>
            <person name="Nielsen K.F."/>
            <person name="Mateiu R.V."/>
            <person name="Melchiorsen J."/>
            <person name="Gram L."/>
            <person name="Overmann J."/>
            <person name="Freese H.M."/>
        </authorList>
    </citation>
    <scope>NUCLEOTIDE SEQUENCE [LARGE SCALE GENOMIC DNA]</scope>
    <source>
        <strain evidence="2 3">P63</strain>
    </source>
</reference>
<accession>A0AAC9Z9B4</accession>
<proteinExistence type="predicted"/>
<evidence type="ECO:0000313" key="3">
    <source>
        <dbReference type="Proteomes" id="UP000217545"/>
    </source>
</evidence>
<name>A0AAC9Z9B4_9RHOB</name>
<keyword evidence="1" id="KW-0812">Transmembrane</keyword>
<organism evidence="2 3">
    <name type="scientific">Phaeobacter gallaeciensis</name>
    <dbReference type="NCBI Taxonomy" id="60890"/>
    <lineage>
        <taxon>Bacteria</taxon>
        <taxon>Pseudomonadati</taxon>
        <taxon>Pseudomonadota</taxon>
        <taxon>Alphaproteobacteria</taxon>
        <taxon>Rhodobacterales</taxon>
        <taxon>Roseobacteraceae</taxon>
        <taxon>Phaeobacter</taxon>
    </lineage>
</organism>
<dbReference type="AlphaFoldDB" id="A0AAC9Z9B4"/>
<evidence type="ECO:0000313" key="2">
    <source>
        <dbReference type="EMBL" id="ATF06024.1"/>
    </source>
</evidence>
<evidence type="ECO:0000256" key="1">
    <source>
        <dbReference type="SAM" id="Phobius"/>
    </source>
</evidence>
<keyword evidence="1" id="KW-1133">Transmembrane helix</keyword>
<sequence>MREHTAAATLWVCGGFLVWFVDYGYDDSRARMSGPSAPRSILAGQQWSGLSADRLGAGLFLMGLHRLIGGIQRQQDRGVAVLELPRGDQYLKPVEGRIRDQAILR</sequence>
<keyword evidence="1" id="KW-0472">Membrane</keyword>
<feature type="transmembrane region" description="Helical" evidence="1">
    <location>
        <begin position="6"/>
        <end position="25"/>
    </location>
</feature>